<evidence type="ECO:0000256" key="1">
    <source>
        <dbReference type="SAM" id="MobiDB-lite"/>
    </source>
</evidence>
<dbReference type="Proteomes" id="UP001169027">
    <property type="component" value="Unassembled WGS sequence"/>
</dbReference>
<reference evidence="2" key="1">
    <citation type="submission" date="2023-06" db="EMBL/GenBank/DDBJ databases">
        <authorList>
            <person name="Jiang Y."/>
            <person name="Liu Q."/>
        </authorList>
    </citation>
    <scope>NUCLEOTIDE SEQUENCE</scope>
    <source>
        <strain evidence="2">CGMCC 1.12090</strain>
    </source>
</reference>
<evidence type="ECO:0008006" key="4">
    <source>
        <dbReference type="Google" id="ProtNLM"/>
    </source>
</evidence>
<feature type="region of interest" description="Disordered" evidence="1">
    <location>
        <begin position="58"/>
        <end position="106"/>
    </location>
</feature>
<feature type="compositionally biased region" description="Pro residues" evidence="1">
    <location>
        <begin position="79"/>
        <end position="93"/>
    </location>
</feature>
<dbReference type="EMBL" id="JAUKVY010000011">
    <property type="protein sequence ID" value="MDO1533896.1"/>
    <property type="molecule type" value="Genomic_DNA"/>
</dbReference>
<proteinExistence type="predicted"/>
<organism evidence="2 3">
    <name type="scientific">Variovorax ginsengisoli</name>
    <dbReference type="NCBI Taxonomy" id="363844"/>
    <lineage>
        <taxon>Bacteria</taxon>
        <taxon>Pseudomonadati</taxon>
        <taxon>Pseudomonadota</taxon>
        <taxon>Betaproteobacteria</taxon>
        <taxon>Burkholderiales</taxon>
        <taxon>Comamonadaceae</taxon>
        <taxon>Variovorax</taxon>
    </lineage>
</organism>
<protein>
    <recommendedName>
        <fullName evidence="4">Secreted protein</fullName>
    </recommendedName>
</protein>
<comment type="caution">
    <text evidence="2">The sequence shown here is derived from an EMBL/GenBank/DDBJ whole genome shotgun (WGS) entry which is preliminary data.</text>
</comment>
<keyword evidence="3" id="KW-1185">Reference proteome</keyword>
<evidence type="ECO:0000313" key="3">
    <source>
        <dbReference type="Proteomes" id="UP001169027"/>
    </source>
</evidence>
<accession>A0ABT8S4R0</accession>
<evidence type="ECO:0000313" key="2">
    <source>
        <dbReference type="EMBL" id="MDO1533896.1"/>
    </source>
</evidence>
<dbReference type="RefSeq" id="WP_301810948.1">
    <property type="nucleotide sequence ID" value="NZ_JAUJZH010000011.1"/>
</dbReference>
<name>A0ABT8S4R0_9BURK</name>
<sequence>MNKVIPTLLLAMAGLLTAGPASAQWHNSPQFDRDLRACDRRGVNFERCMWERGWQRGHGQRWDHNQNWHRPPHQQNWHRPPPNHWNQPPPPRRNQPRLSDMQQRALDNCRLLQPSEQPRCRATVMSTVR</sequence>
<gene>
    <name evidence="2" type="ORF">Q2T77_16540</name>
</gene>